<keyword evidence="2" id="KW-1185">Reference proteome</keyword>
<dbReference type="PANTHER" id="PTHR11669:SF8">
    <property type="entry name" value="DNA POLYMERASE III SUBUNIT DELTA"/>
    <property type="match status" value="1"/>
</dbReference>
<dbReference type="SUPFAM" id="SSF52540">
    <property type="entry name" value="P-loop containing nucleoside triphosphate hydrolases"/>
    <property type="match status" value="1"/>
</dbReference>
<gene>
    <name evidence="1" type="ORF">H8S34_04940</name>
</gene>
<sequence>MDLHALAGNGPLKRQLDLQTARRGLSHAYILSGPAGSGKRTLAALLSAALVCSGPAEQAPCLHCSGCRKAMGGIHPDIVRAGAEGDINVAQIRALRADAYIRPNEAARKVYLLERAHTMNPSAQNAMLKLLEEGPPYAAFLLLTENAAALLPTVRSRCETLTLSPVSLPEAEAFLYARYPQRSREELSAAARRCEGLLGRAVAELEGTAAVDSRLRDTALLLAQRLSAGDELALAELCISLEKWERDDLAALMGETVLLLRDALVQRAGAGQEEDPQRRAAAASLASALSPRAMLEAIRVLEELRTACGFYVGAGHLAGWLCARLASIQTAQITR</sequence>
<organism evidence="1 2">
    <name type="scientific">Pseudoflavonifractor hominis</name>
    <dbReference type="NCBI Taxonomy" id="2763059"/>
    <lineage>
        <taxon>Bacteria</taxon>
        <taxon>Bacillati</taxon>
        <taxon>Bacillota</taxon>
        <taxon>Clostridia</taxon>
        <taxon>Eubacteriales</taxon>
        <taxon>Oscillospiraceae</taxon>
        <taxon>Pseudoflavonifractor</taxon>
    </lineage>
</organism>
<reference evidence="1 2" key="1">
    <citation type="submission" date="2020-08" db="EMBL/GenBank/DDBJ databases">
        <title>Genome public.</title>
        <authorList>
            <person name="Liu C."/>
            <person name="Sun Q."/>
        </authorList>
    </citation>
    <scope>NUCLEOTIDE SEQUENCE [LARGE SCALE GENOMIC DNA]</scope>
    <source>
        <strain evidence="1 2">New-38</strain>
    </source>
</reference>
<accession>A0ABR7HRM0</accession>
<proteinExistence type="predicted"/>
<evidence type="ECO:0000313" key="1">
    <source>
        <dbReference type="EMBL" id="MBC5730180.1"/>
    </source>
</evidence>
<dbReference type="Gene3D" id="3.40.50.300">
    <property type="entry name" value="P-loop containing nucleotide triphosphate hydrolases"/>
    <property type="match status" value="1"/>
</dbReference>
<dbReference type="RefSeq" id="WP_186963202.1">
    <property type="nucleotide sequence ID" value="NZ_JACOPR010000002.1"/>
</dbReference>
<dbReference type="InterPro" id="IPR027417">
    <property type="entry name" value="P-loop_NTPase"/>
</dbReference>
<comment type="caution">
    <text evidence="1">The sequence shown here is derived from an EMBL/GenBank/DDBJ whole genome shotgun (WGS) entry which is preliminary data.</text>
</comment>
<name>A0ABR7HRM0_9FIRM</name>
<evidence type="ECO:0000313" key="2">
    <source>
        <dbReference type="Proteomes" id="UP000660021"/>
    </source>
</evidence>
<protein>
    <submittedName>
        <fullName evidence="1">DNA polymerase III subunit</fullName>
    </submittedName>
</protein>
<dbReference type="Pfam" id="PF13177">
    <property type="entry name" value="DNA_pol3_delta2"/>
    <property type="match status" value="1"/>
</dbReference>
<dbReference type="EMBL" id="JACOPR010000002">
    <property type="protein sequence ID" value="MBC5730180.1"/>
    <property type="molecule type" value="Genomic_DNA"/>
</dbReference>
<dbReference type="Proteomes" id="UP000660021">
    <property type="component" value="Unassembled WGS sequence"/>
</dbReference>
<dbReference type="InterPro" id="IPR050238">
    <property type="entry name" value="DNA_Rep/Repair_Clamp_Loader"/>
</dbReference>
<dbReference type="PANTHER" id="PTHR11669">
    <property type="entry name" value="REPLICATION FACTOR C / DNA POLYMERASE III GAMMA-TAU SUBUNIT"/>
    <property type="match status" value="1"/>
</dbReference>